<dbReference type="PANTHER" id="PTHR30250:SF26">
    <property type="entry name" value="PSMA PROTEIN"/>
    <property type="match status" value="1"/>
</dbReference>
<reference evidence="6 7" key="1">
    <citation type="journal article" date="2019" name="Nat. Med.">
        <title>A library of human gut bacterial isolates paired with longitudinal multiomics data enables mechanistic microbiome research.</title>
        <authorList>
            <person name="Poyet M."/>
            <person name="Groussin M."/>
            <person name="Gibbons S.M."/>
            <person name="Avila-Pacheco J."/>
            <person name="Jiang X."/>
            <person name="Kearney S.M."/>
            <person name="Perrotta A.R."/>
            <person name="Berdy B."/>
            <person name="Zhao S."/>
            <person name="Lieberman T.D."/>
            <person name="Swanson P.K."/>
            <person name="Smith M."/>
            <person name="Roesemann S."/>
            <person name="Alexander J.E."/>
            <person name="Rich S.A."/>
            <person name="Livny J."/>
            <person name="Vlamakis H."/>
            <person name="Clish C."/>
            <person name="Bullock K."/>
            <person name="Deik A."/>
            <person name="Scott J."/>
            <person name="Pierce K.A."/>
            <person name="Xavier R.J."/>
            <person name="Alm E.J."/>
        </authorList>
    </citation>
    <scope>NUCLEOTIDE SEQUENCE [LARGE SCALE GENOMIC DNA]</scope>
    <source>
        <strain evidence="6 7">BIOML-A160</strain>
    </source>
</reference>
<keyword evidence="3" id="KW-0812">Transmembrane</keyword>
<accession>A0A6I7M8U3</accession>
<name>A0A6I7M8U3_BACT4</name>
<protein>
    <submittedName>
        <fullName evidence="6">Oligosaccharide flippase family protein</fullName>
    </submittedName>
</protein>
<dbReference type="InterPro" id="IPR002797">
    <property type="entry name" value="Polysacc_synth"/>
</dbReference>
<dbReference type="InterPro" id="IPR050833">
    <property type="entry name" value="Poly_Biosynth_Transport"/>
</dbReference>
<keyword evidence="5" id="KW-0472">Membrane</keyword>
<organism evidence="6 7">
    <name type="scientific">Bacteroides thetaiotaomicron</name>
    <dbReference type="NCBI Taxonomy" id="818"/>
    <lineage>
        <taxon>Bacteria</taxon>
        <taxon>Pseudomonadati</taxon>
        <taxon>Bacteroidota</taxon>
        <taxon>Bacteroidia</taxon>
        <taxon>Bacteroidales</taxon>
        <taxon>Bacteroidaceae</taxon>
        <taxon>Bacteroides</taxon>
    </lineage>
</organism>
<dbReference type="EMBL" id="WCRW01000020">
    <property type="protein sequence ID" value="KAB4451661.1"/>
    <property type="molecule type" value="Genomic_DNA"/>
</dbReference>
<evidence type="ECO:0000256" key="4">
    <source>
        <dbReference type="ARBA" id="ARBA00022989"/>
    </source>
</evidence>
<evidence type="ECO:0000256" key="5">
    <source>
        <dbReference type="ARBA" id="ARBA00023136"/>
    </source>
</evidence>
<dbReference type="Proteomes" id="UP000436825">
    <property type="component" value="Unassembled WGS sequence"/>
</dbReference>
<dbReference type="RefSeq" id="WP_143920109.1">
    <property type="nucleotide sequence ID" value="NZ_CAXSXH010000023.1"/>
</dbReference>
<dbReference type="PANTHER" id="PTHR30250">
    <property type="entry name" value="PST FAMILY PREDICTED COLANIC ACID TRANSPORTER"/>
    <property type="match status" value="1"/>
</dbReference>
<comment type="subcellular location">
    <subcellularLocation>
        <location evidence="1">Cell membrane</location>
        <topology evidence="1">Multi-pass membrane protein</topology>
    </subcellularLocation>
</comment>
<evidence type="ECO:0000313" key="6">
    <source>
        <dbReference type="EMBL" id="KAB4451661.1"/>
    </source>
</evidence>
<comment type="caution">
    <text evidence="6">The sequence shown here is derived from an EMBL/GenBank/DDBJ whole genome shotgun (WGS) entry which is preliminary data.</text>
</comment>
<sequence length="472" mass="53202">MGGIWAYGSILPTLQILLHIMINRIKSYFEKGDERTKNIKVNVLQSFIYKGLSIVLSLLIVPFTIGFVNAEQYGIWLTISSIVGWVGYFDLGLGHGLRNKYTEAKARGDHLLMSELVSTTYVLIAIIFVIVFIAFLVANQFINWNSFLGVSQICNTSLQKIMITLLGFLCLNMVLGVLKSLLLGDQRTSMTSLLGVLEQLCSLALIYILTKIAEPDLYYLVFVYSGVPCLVTILFSAFMYAPKKSLFHDIRPRIKNVRFSLSKTLLSLGGKFFIIQLSLLLIFQCVNIIISRNCGQVAVTQYNLSYKYFQILYMVSVIILTPYWSAFSDAYARNNHDWMNRAFSNLTHIMVLSIPILGVMLLIAPVFFKIWIGNEVSIPFQLNLMVALYILSQILSGMHTYIINGIGKVSLQLVLYVLFSILAIPAMNYLSLRFGVCGILLVLTIVYLTQALFCRIQIKKILNNSATGVWNV</sequence>
<evidence type="ECO:0000256" key="3">
    <source>
        <dbReference type="ARBA" id="ARBA00022692"/>
    </source>
</evidence>
<dbReference type="GO" id="GO:0005886">
    <property type="term" value="C:plasma membrane"/>
    <property type="evidence" value="ECO:0007669"/>
    <property type="project" value="UniProtKB-SubCell"/>
</dbReference>
<evidence type="ECO:0000256" key="1">
    <source>
        <dbReference type="ARBA" id="ARBA00004651"/>
    </source>
</evidence>
<keyword evidence="4" id="KW-1133">Transmembrane helix</keyword>
<proteinExistence type="predicted"/>
<gene>
    <name evidence="6" type="ORF">GAN75_22200</name>
</gene>
<evidence type="ECO:0000256" key="2">
    <source>
        <dbReference type="ARBA" id="ARBA00022475"/>
    </source>
</evidence>
<evidence type="ECO:0000313" key="7">
    <source>
        <dbReference type="Proteomes" id="UP000436825"/>
    </source>
</evidence>
<dbReference type="AlphaFoldDB" id="A0A6I7M8U3"/>
<dbReference type="Pfam" id="PF01943">
    <property type="entry name" value="Polysacc_synt"/>
    <property type="match status" value="1"/>
</dbReference>
<keyword evidence="2" id="KW-1003">Cell membrane</keyword>